<proteinExistence type="predicted"/>
<keyword evidence="1" id="KW-0732">Signal</keyword>
<organism evidence="2">
    <name type="scientific">Phaeocystis antarctica</name>
    <dbReference type="NCBI Taxonomy" id="33657"/>
    <lineage>
        <taxon>Eukaryota</taxon>
        <taxon>Haptista</taxon>
        <taxon>Haptophyta</taxon>
        <taxon>Prymnesiophyceae</taxon>
        <taxon>Phaeocystales</taxon>
        <taxon>Phaeocystaceae</taxon>
        <taxon>Phaeocystis</taxon>
    </lineage>
</organism>
<dbReference type="EMBL" id="HBEP01028838">
    <property type="protein sequence ID" value="CAD8501725.1"/>
    <property type="molecule type" value="Transcribed_RNA"/>
</dbReference>
<feature type="signal peptide" evidence="1">
    <location>
        <begin position="1"/>
        <end position="23"/>
    </location>
</feature>
<sequence length="246" mass="25982">MLRTNFLAFLVAPVLIAAKKGDAAPAPSAIEDLLNELKGCGTDVLGAVMGAANDAVGYLLALPRFGTDCFVWGVTFVRDLPGLGKNVFNGNQKTLDELTSLCVTIGSICFVVYISVAAINMGLQTLYSTKEYLSSYLTLPAMKTVLGQDVPKPLTQVRDTIQKEMLDRIINWKFAFVMPLSGEKGSPSIGAMVGNSAAAISLCMMLSCAPAVLALMQNGPSKGDAEAVAYTMGTALGIQYLVNKAK</sequence>
<dbReference type="AlphaFoldDB" id="A0A7S0HTM1"/>
<accession>A0A7S0HTM1</accession>
<feature type="chain" id="PRO_5031077851" description="H(+)-exporting diphosphatase" evidence="1">
    <location>
        <begin position="24"/>
        <end position="246"/>
    </location>
</feature>
<evidence type="ECO:0008006" key="3">
    <source>
        <dbReference type="Google" id="ProtNLM"/>
    </source>
</evidence>
<gene>
    <name evidence="2" type="ORF">PANT1444_LOCUS16352</name>
</gene>
<protein>
    <recommendedName>
        <fullName evidence="3">H(+)-exporting diphosphatase</fullName>
    </recommendedName>
</protein>
<name>A0A7S0HTM1_9EUKA</name>
<evidence type="ECO:0000313" key="2">
    <source>
        <dbReference type="EMBL" id="CAD8501725.1"/>
    </source>
</evidence>
<reference evidence="2" key="1">
    <citation type="submission" date="2021-01" db="EMBL/GenBank/DDBJ databases">
        <authorList>
            <person name="Corre E."/>
            <person name="Pelletier E."/>
            <person name="Niang G."/>
            <person name="Scheremetjew M."/>
            <person name="Finn R."/>
            <person name="Kale V."/>
            <person name="Holt S."/>
            <person name="Cochrane G."/>
            <person name="Meng A."/>
            <person name="Brown T."/>
            <person name="Cohen L."/>
        </authorList>
    </citation>
    <scope>NUCLEOTIDE SEQUENCE</scope>
    <source>
        <strain evidence="2">CCMP1374</strain>
    </source>
</reference>
<evidence type="ECO:0000256" key="1">
    <source>
        <dbReference type="SAM" id="SignalP"/>
    </source>
</evidence>